<feature type="compositionally biased region" description="Basic residues" evidence="1">
    <location>
        <begin position="38"/>
        <end position="52"/>
    </location>
</feature>
<feature type="compositionally biased region" description="Basic and acidic residues" evidence="1">
    <location>
        <begin position="1"/>
        <end position="18"/>
    </location>
</feature>
<keyword evidence="3" id="KW-1185">Reference proteome</keyword>
<dbReference type="AlphaFoldDB" id="A0AAV7TFA8"/>
<gene>
    <name evidence="2" type="ORF">NDU88_000384</name>
</gene>
<dbReference type="EMBL" id="JANPWB010000006">
    <property type="protein sequence ID" value="KAJ1175093.1"/>
    <property type="molecule type" value="Genomic_DNA"/>
</dbReference>
<feature type="non-terminal residue" evidence="2">
    <location>
        <position position="52"/>
    </location>
</feature>
<proteinExistence type="predicted"/>
<name>A0AAV7TFA8_PLEWA</name>
<sequence>RLRNDEELKVQSSKDRKQVPKWCSKVKKRLPPNGSREKSKKGKKKKITKTSS</sequence>
<feature type="non-terminal residue" evidence="2">
    <location>
        <position position="1"/>
    </location>
</feature>
<dbReference type="Proteomes" id="UP001066276">
    <property type="component" value="Chromosome 3_2"/>
</dbReference>
<reference evidence="2" key="1">
    <citation type="journal article" date="2022" name="bioRxiv">
        <title>Sequencing and chromosome-scale assembly of the giantPleurodeles waltlgenome.</title>
        <authorList>
            <person name="Brown T."/>
            <person name="Elewa A."/>
            <person name="Iarovenko S."/>
            <person name="Subramanian E."/>
            <person name="Araus A.J."/>
            <person name="Petzold A."/>
            <person name="Susuki M."/>
            <person name="Suzuki K.-i.T."/>
            <person name="Hayashi T."/>
            <person name="Toyoda A."/>
            <person name="Oliveira C."/>
            <person name="Osipova E."/>
            <person name="Leigh N.D."/>
            <person name="Simon A."/>
            <person name="Yun M.H."/>
        </authorList>
    </citation>
    <scope>NUCLEOTIDE SEQUENCE</scope>
    <source>
        <strain evidence="2">20211129_DDA</strain>
        <tissue evidence="2">Liver</tissue>
    </source>
</reference>
<evidence type="ECO:0000313" key="2">
    <source>
        <dbReference type="EMBL" id="KAJ1175093.1"/>
    </source>
</evidence>
<accession>A0AAV7TFA8</accession>
<evidence type="ECO:0000256" key="1">
    <source>
        <dbReference type="SAM" id="MobiDB-lite"/>
    </source>
</evidence>
<comment type="caution">
    <text evidence="2">The sequence shown here is derived from an EMBL/GenBank/DDBJ whole genome shotgun (WGS) entry which is preliminary data.</text>
</comment>
<evidence type="ECO:0000313" key="3">
    <source>
        <dbReference type="Proteomes" id="UP001066276"/>
    </source>
</evidence>
<feature type="region of interest" description="Disordered" evidence="1">
    <location>
        <begin position="1"/>
        <end position="52"/>
    </location>
</feature>
<protein>
    <submittedName>
        <fullName evidence="2">Uncharacterized protein</fullName>
    </submittedName>
</protein>
<organism evidence="2 3">
    <name type="scientific">Pleurodeles waltl</name>
    <name type="common">Iberian ribbed newt</name>
    <dbReference type="NCBI Taxonomy" id="8319"/>
    <lineage>
        <taxon>Eukaryota</taxon>
        <taxon>Metazoa</taxon>
        <taxon>Chordata</taxon>
        <taxon>Craniata</taxon>
        <taxon>Vertebrata</taxon>
        <taxon>Euteleostomi</taxon>
        <taxon>Amphibia</taxon>
        <taxon>Batrachia</taxon>
        <taxon>Caudata</taxon>
        <taxon>Salamandroidea</taxon>
        <taxon>Salamandridae</taxon>
        <taxon>Pleurodelinae</taxon>
        <taxon>Pleurodeles</taxon>
    </lineage>
</organism>